<dbReference type="OMA" id="YFTAPTW"/>
<reference evidence="3 4" key="1">
    <citation type="submission" date="2016-07" db="EMBL/GenBank/DDBJ databases">
        <title>Pervasive Adenine N6-methylation of Active Genes in Fungi.</title>
        <authorList>
            <consortium name="DOE Joint Genome Institute"/>
            <person name="Mondo S.J."/>
            <person name="Dannebaum R.O."/>
            <person name="Kuo R.C."/>
            <person name="Labutti K."/>
            <person name="Haridas S."/>
            <person name="Kuo A."/>
            <person name="Salamov A."/>
            <person name="Ahrendt S.R."/>
            <person name="Lipzen A."/>
            <person name="Sullivan W."/>
            <person name="Andreopoulos W.B."/>
            <person name="Clum A."/>
            <person name="Lindquist E."/>
            <person name="Daum C."/>
            <person name="Ramamoorthy G.K."/>
            <person name="Gryganskyi A."/>
            <person name="Culley D."/>
            <person name="Magnuson J.K."/>
            <person name="James T.Y."/>
            <person name="O'Malley M.A."/>
            <person name="Stajich J.E."/>
            <person name="Spatafora J.W."/>
            <person name="Visel A."/>
            <person name="Grigoriev I.V."/>
        </authorList>
    </citation>
    <scope>NUCLEOTIDE SEQUENCE [LARGE SCALE GENOMIC DNA]</scope>
    <source>
        <strain evidence="3 4">12-1054</strain>
    </source>
</reference>
<feature type="compositionally biased region" description="Low complexity" evidence="1">
    <location>
        <begin position="454"/>
        <end position="468"/>
    </location>
</feature>
<dbReference type="STRING" id="56484.A0A1Y2F5H4"/>
<feature type="compositionally biased region" description="Polar residues" evidence="1">
    <location>
        <begin position="127"/>
        <end position="138"/>
    </location>
</feature>
<dbReference type="EMBL" id="MCFI01000016">
    <property type="protein sequence ID" value="ORY79109.1"/>
    <property type="molecule type" value="Genomic_DNA"/>
</dbReference>
<sequence length="814" mass="85975">MVAGKPSGQAAPNKTGQRAWSKVAAGSPKSASPSRAPVHDKLAAVIAKLTNKRAEVTLKSGLRYAGIVSQVDVANGLSVTLRDVQAVNVANGSKSGAASTLNELVIKPGELVQVHGPNEQPQQQQPAHPSSNTPSSIAWKTDVDISGRSYIKERTLQAWQPDSQDEGFSLESDSTPARGPQSAGAGVGGKWDQFAANEQLFGVKSQWDEDVYTHKLDTSRPDFAKRQAEAAKIAREIEGAASNNPHVLEERNLTVDDSGMTEEDKYSGVARTANRWIPPAQRAAAQAQNSGQPVDPAIISAQLARPSAGGLTPSRATPSSGKDDPIEAKLMRTFQDFVGKEETRIQQKKAQSLKKEKDGRLQDLLKFSQSFKLKTPVPEDLIPILTKDKSKQDAIVQKSASNSSAASSPVAARPVVHLGGKQEAKPETLRAKIDKMRASPGGQLMPSPIRERSPANPAAPSAATPASSTKLKPTAFAFKPSAASFTPSFAPRGSVGVASSPALSNNSTTQPRHPPNYVDPSLFLHDKQPRPFAERENILDHYNPFKSFKEKNPEAPIDIEAPHRTDPAWPNEEDARGLLDPPTYTFGKPHSSGSNVTGSYDEFKGVMPMPMPMQPGMSPYGAPFMQPMMVQGPGMPPQFMGQPMYIGSPQAMAAAAAAAAAGGMPFAGMPQGYYGQQLGVPPMMPQHAGGQQAGSPQQPAGFYGAMPSGASFGGPAGGQGQQQAGGKHGGQGSFAGQSFSGPAGYGGYTQHGPAGGMGGYQGGPPQQQQQQQQPQPQQQKQQQQQQQQQQRGGQSGMTSKTHTAQRSQATGALS</sequence>
<proteinExistence type="predicted"/>
<feature type="compositionally biased region" description="Low complexity" evidence="1">
    <location>
        <begin position="763"/>
        <end position="792"/>
    </location>
</feature>
<gene>
    <name evidence="3" type="ORF">BCR37DRAFT_394440</name>
</gene>
<feature type="region of interest" description="Disordered" evidence="1">
    <location>
        <begin position="306"/>
        <end position="325"/>
    </location>
</feature>
<dbReference type="InterPro" id="IPR009604">
    <property type="entry name" value="LsmAD_domain"/>
</dbReference>
<dbReference type="Proteomes" id="UP000193685">
    <property type="component" value="Unassembled WGS sequence"/>
</dbReference>
<dbReference type="OrthoDB" id="2275718at2759"/>
<feature type="region of interest" description="Disordered" evidence="1">
    <location>
        <begin position="684"/>
        <end position="814"/>
    </location>
</feature>
<feature type="compositionally biased region" description="Polar residues" evidence="1">
    <location>
        <begin position="797"/>
        <end position="814"/>
    </location>
</feature>
<feature type="domain" description="LsmAD" evidence="2">
    <location>
        <begin position="201"/>
        <end position="272"/>
    </location>
</feature>
<feature type="compositionally biased region" description="Gly residues" evidence="1">
    <location>
        <begin position="711"/>
        <end position="720"/>
    </location>
</feature>
<feature type="region of interest" description="Disordered" evidence="1">
    <location>
        <begin position="1"/>
        <end position="38"/>
    </location>
</feature>
<dbReference type="Pfam" id="PF06741">
    <property type="entry name" value="LsmAD"/>
    <property type="match status" value="1"/>
</dbReference>
<keyword evidence="4" id="KW-1185">Reference proteome</keyword>
<dbReference type="InterPro" id="IPR025852">
    <property type="entry name" value="SM_dom_ATX"/>
</dbReference>
<feature type="region of interest" description="Disordered" evidence="1">
    <location>
        <begin position="389"/>
        <end position="468"/>
    </location>
</feature>
<evidence type="ECO:0000256" key="1">
    <source>
        <dbReference type="SAM" id="MobiDB-lite"/>
    </source>
</evidence>
<evidence type="ECO:0000313" key="3">
    <source>
        <dbReference type="EMBL" id="ORY79109.1"/>
    </source>
</evidence>
<dbReference type="GeneID" id="63788067"/>
<evidence type="ECO:0000313" key="4">
    <source>
        <dbReference type="Proteomes" id="UP000193685"/>
    </source>
</evidence>
<dbReference type="PANTHER" id="PTHR12854">
    <property type="entry name" value="ATAXIN 2-RELATED"/>
    <property type="match status" value="1"/>
</dbReference>
<dbReference type="InterPro" id="IPR045117">
    <property type="entry name" value="ATXN2-like"/>
</dbReference>
<feature type="compositionally biased region" description="Gly residues" evidence="1">
    <location>
        <begin position="743"/>
        <end position="762"/>
    </location>
</feature>
<feature type="region of interest" description="Disordered" evidence="1">
    <location>
        <begin position="494"/>
        <end position="517"/>
    </location>
</feature>
<dbReference type="GO" id="GO:0034063">
    <property type="term" value="P:stress granule assembly"/>
    <property type="evidence" value="ECO:0007669"/>
    <property type="project" value="TreeGrafter"/>
</dbReference>
<feature type="compositionally biased region" description="Polar residues" evidence="1">
    <location>
        <begin position="501"/>
        <end position="511"/>
    </location>
</feature>
<feature type="compositionally biased region" description="Low complexity" evidence="1">
    <location>
        <begin position="399"/>
        <end position="412"/>
    </location>
</feature>
<evidence type="ECO:0000259" key="2">
    <source>
        <dbReference type="SMART" id="SM01272"/>
    </source>
</evidence>
<feature type="region of interest" description="Disordered" evidence="1">
    <location>
        <begin position="156"/>
        <end position="187"/>
    </location>
</feature>
<dbReference type="GO" id="GO:0010494">
    <property type="term" value="C:cytoplasmic stress granule"/>
    <property type="evidence" value="ECO:0007669"/>
    <property type="project" value="TreeGrafter"/>
</dbReference>
<name>A0A1Y2F5H4_PROLT</name>
<protein>
    <recommendedName>
        <fullName evidence="2">LsmAD domain-containing protein</fullName>
    </recommendedName>
</protein>
<accession>A0A1Y2F5H4</accession>
<dbReference type="RefSeq" id="XP_040723741.1">
    <property type="nucleotide sequence ID" value="XM_040871468.1"/>
</dbReference>
<comment type="caution">
    <text evidence="3">The sequence shown here is derived from an EMBL/GenBank/DDBJ whole genome shotgun (WGS) entry which is preliminary data.</text>
</comment>
<dbReference type="GO" id="GO:0003729">
    <property type="term" value="F:mRNA binding"/>
    <property type="evidence" value="ECO:0007669"/>
    <property type="project" value="TreeGrafter"/>
</dbReference>
<feature type="region of interest" description="Disordered" evidence="1">
    <location>
        <begin position="115"/>
        <end position="138"/>
    </location>
</feature>
<dbReference type="SMART" id="SM01272">
    <property type="entry name" value="LsmAD"/>
    <property type="match status" value="1"/>
</dbReference>
<dbReference type="AlphaFoldDB" id="A0A1Y2F5H4"/>
<dbReference type="Pfam" id="PF14438">
    <property type="entry name" value="SM-ATX"/>
    <property type="match status" value="1"/>
</dbReference>
<feature type="compositionally biased region" description="Basic and acidic residues" evidence="1">
    <location>
        <begin position="420"/>
        <end position="437"/>
    </location>
</feature>
<dbReference type="PANTHER" id="PTHR12854:SF7">
    <property type="entry name" value="ATAXIN-2 HOMOLOG"/>
    <property type="match status" value="1"/>
</dbReference>
<organism evidence="3 4">
    <name type="scientific">Protomyces lactucae-debilis</name>
    <dbReference type="NCBI Taxonomy" id="2754530"/>
    <lineage>
        <taxon>Eukaryota</taxon>
        <taxon>Fungi</taxon>
        <taxon>Dikarya</taxon>
        <taxon>Ascomycota</taxon>
        <taxon>Taphrinomycotina</taxon>
        <taxon>Taphrinomycetes</taxon>
        <taxon>Taphrinales</taxon>
        <taxon>Protomycetaceae</taxon>
        <taxon>Protomyces</taxon>
    </lineage>
</organism>
<feature type="compositionally biased region" description="Low complexity" evidence="1">
    <location>
        <begin position="685"/>
        <end position="710"/>
    </location>
</feature>